<accession>A0AAV2G1I6</accession>
<dbReference type="EMBL" id="OZ034820">
    <property type="protein sequence ID" value="CAL1404079.1"/>
    <property type="molecule type" value="Genomic_DNA"/>
</dbReference>
<dbReference type="Gene3D" id="2.60.120.330">
    <property type="entry name" value="B-lactam Antibiotic, Isopenicillin N Synthase, Chain"/>
    <property type="match status" value="1"/>
</dbReference>
<keyword evidence="3" id="KW-0408">Iron</keyword>
<dbReference type="InterPro" id="IPR027443">
    <property type="entry name" value="IPNS-like_sf"/>
</dbReference>
<proteinExistence type="predicted"/>
<feature type="domain" description="Non-haem dioxygenase N-terminal" evidence="4">
    <location>
        <begin position="35"/>
        <end position="145"/>
    </location>
</feature>
<name>A0AAV2G1I6_9ROSI</name>
<dbReference type="InterPro" id="IPR050295">
    <property type="entry name" value="Plant_2OG-oxidoreductases"/>
</dbReference>
<dbReference type="GO" id="GO:0031418">
    <property type="term" value="F:L-ascorbic acid binding"/>
    <property type="evidence" value="ECO:0007669"/>
    <property type="project" value="UniProtKB-KW"/>
</dbReference>
<dbReference type="PANTHER" id="PTHR47991">
    <property type="entry name" value="OXOGLUTARATE/IRON-DEPENDENT DIOXYGENASE"/>
    <property type="match status" value="1"/>
</dbReference>
<keyword evidence="6" id="KW-1185">Reference proteome</keyword>
<reference evidence="5 6" key="1">
    <citation type="submission" date="2024-04" db="EMBL/GenBank/DDBJ databases">
        <authorList>
            <person name="Fracassetti M."/>
        </authorList>
    </citation>
    <scope>NUCLEOTIDE SEQUENCE [LARGE SCALE GENOMIC DNA]</scope>
</reference>
<keyword evidence="1" id="KW-0479">Metal-binding</keyword>
<keyword evidence="2" id="KW-0847">Vitamin C</keyword>
<evidence type="ECO:0000256" key="2">
    <source>
        <dbReference type="ARBA" id="ARBA00022896"/>
    </source>
</evidence>
<organism evidence="5 6">
    <name type="scientific">Linum trigynum</name>
    <dbReference type="NCBI Taxonomy" id="586398"/>
    <lineage>
        <taxon>Eukaryota</taxon>
        <taxon>Viridiplantae</taxon>
        <taxon>Streptophyta</taxon>
        <taxon>Embryophyta</taxon>
        <taxon>Tracheophyta</taxon>
        <taxon>Spermatophyta</taxon>
        <taxon>Magnoliopsida</taxon>
        <taxon>eudicotyledons</taxon>
        <taxon>Gunneridae</taxon>
        <taxon>Pentapetalae</taxon>
        <taxon>rosids</taxon>
        <taxon>fabids</taxon>
        <taxon>Malpighiales</taxon>
        <taxon>Linaceae</taxon>
        <taxon>Linum</taxon>
    </lineage>
</organism>
<evidence type="ECO:0000313" key="5">
    <source>
        <dbReference type="EMBL" id="CAL1404079.1"/>
    </source>
</evidence>
<gene>
    <name evidence="5" type="ORF">LTRI10_LOCUS43965</name>
</gene>
<dbReference type="SUPFAM" id="SSF51197">
    <property type="entry name" value="Clavaminate synthase-like"/>
    <property type="match status" value="1"/>
</dbReference>
<evidence type="ECO:0000256" key="3">
    <source>
        <dbReference type="ARBA" id="ARBA00023004"/>
    </source>
</evidence>
<evidence type="ECO:0000259" key="4">
    <source>
        <dbReference type="Pfam" id="PF14226"/>
    </source>
</evidence>
<evidence type="ECO:0000313" key="6">
    <source>
        <dbReference type="Proteomes" id="UP001497516"/>
    </source>
</evidence>
<dbReference type="AlphaFoldDB" id="A0AAV2G1I6"/>
<evidence type="ECO:0000256" key="1">
    <source>
        <dbReference type="ARBA" id="ARBA00022723"/>
    </source>
</evidence>
<dbReference type="GO" id="GO:0046872">
    <property type="term" value="F:metal ion binding"/>
    <property type="evidence" value="ECO:0007669"/>
    <property type="project" value="UniProtKB-KW"/>
</dbReference>
<protein>
    <recommendedName>
        <fullName evidence="4">Non-haem dioxygenase N-terminal domain-containing protein</fullName>
    </recommendedName>
</protein>
<dbReference type="Pfam" id="PF14226">
    <property type="entry name" value="DIOX_N"/>
    <property type="match status" value="1"/>
</dbReference>
<sequence length="161" mass="17604">MGVGERGAEPLAKYFQKDEEMIGAAGCSLRMMDNIPQIDVSLLTSPSPATASAESQELGSALSANGFCFLINHGMTREFLDGLRDIMTDFFQLPLEEKRKCKAESSAAAAGLDHHFGYEADEPSETGGPHDWCERLAITLIPESQSQFQCMMPHMSNTIKN</sequence>
<dbReference type="InterPro" id="IPR026992">
    <property type="entry name" value="DIOX_N"/>
</dbReference>
<dbReference type="Proteomes" id="UP001497516">
    <property type="component" value="Chromosome 7"/>
</dbReference>